<evidence type="ECO:0000313" key="9">
    <source>
        <dbReference type="EMBL" id="BAP55334.1"/>
    </source>
</evidence>
<dbReference type="KEGG" id="tig:THII_1037"/>
<dbReference type="SMART" id="SM00388">
    <property type="entry name" value="HisKA"/>
    <property type="match status" value="1"/>
</dbReference>
<dbReference type="CDD" id="cd00075">
    <property type="entry name" value="HATPase"/>
    <property type="match status" value="1"/>
</dbReference>
<accession>A0A090AEI8</accession>
<protein>
    <recommendedName>
        <fullName evidence="2">histidine kinase</fullName>
        <ecNumber evidence="2">2.7.13.3</ecNumber>
    </recommendedName>
</protein>
<dbReference type="PANTHER" id="PTHR43047">
    <property type="entry name" value="TWO-COMPONENT HISTIDINE PROTEIN KINASE"/>
    <property type="match status" value="1"/>
</dbReference>
<reference evidence="9 10" key="1">
    <citation type="journal article" date="2014" name="ISME J.">
        <title>Ecophysiology of Thioploca ingrica as revealed by the complete genome sequence supplemented with proteomic evidence.</title>
        <authorList>
            <person name="Kojima H."/>
            <person name="Ogura Y."/>
            <person name="Yamamoto N."/>
            <person name="Togashi T."/>
            <person name="Mori H."/>
            <person name="Watanabe T."/>
            <person name="Nemoto F."/>
            <person name="Kurokawa K."/>
            <person name="Hayashi T."/>
            <person name="Fukui M."/>
        </authorList>
    </citation>
    <scope>NUCLEOTIDE SEQUENCE [LARGE SCALE GENOMIC DNA]</scope>
</reference>
<evidence type="ECO:0000259" key="8">
    <source>
        <dbReference type="PROSITE" id="PS50110"/>
    </source>
</evidence>
<dbReference type="PANTHER" id="PTHR43047:SF72">
    <property type="entry name" value="OSMOSENSING HISTIDINE PROTEIN KINASE SLN1"/>
    <property type="match status" value="1"/>
</dbReference>
<dbReference type="CDD" id="cd19920">
    <property type="entry name" value="REC_PA4781-like"/>
    <property type="match status" value="1"/>
</dbReference>
<dbReference type="Proteomes" id="UP000031623">
    <property type="component" value="Chromosome"/>
</dbReference>
<organism evidence="9 10">
    <name type="scientific">Thioploca ingrica</name>
    <dbReference type="NCBI Taxonomy" id="40754"/>
    <lineage>
        <taxon>Bacteria</taxon>
        <taxon>Pseudomonadati</taxon>
        <taxon>Pseudomonadota</taxon>
        <taxon>Gammaproteobacteria</taxon>
        <taxon>Thiotrichales</taxon>
        <taxon>Thiotrichaceae</taxon>
        <taxon>Thioploca</taxon>
    </lineage>
</organism>
<dbReference type="PROSITE" id="PS50109">
    <property type="entry name" value="HIS_KIN"/>
    <property type="match status" value="1"/>
</dbReference>
<dbReference type="AlphaFoldDB" id="A0A090AEI8"/>
<dbReference type="InterPro" id="IPR004358">
    <property type="entry name" value="Sig_transdc_His_kin-like_C"/>
</dbReference>
<feature type="modified residue" description="4-aspartylphosphate" evidence="6">
    <location>
        <position position="57"/>
    </location>
</feature>
<evidence type="ECO:0000256" key="4">
    <source>
        <dbReference type="ARBA" id="ARBA00022679"/>
    </source>
</evidence>
<dbReference type="InterPro" id="IPR003594">
    <property type="entry name" value="HATPase_dom"/>
</dbReference>
<dbReference type="Pfam" id="PF00512">
    <property type="entry name" value="HisKA"/>
    <property type="match status" value="1"/>
</dbReference>
<dbReference type="SMART" id="SM00387">
    <property type="entry name" value="HATPase_c"/>
    <property type="match status" value="1"/>
</dbReference>
<dbReference type="Gene3D" id="3.40.50.2300">
    <property type="match status" value="1"/>
</dbReference>
<keyword evidence="5 9" id="KW-0418">Kinase</keyword>
<dbReference type="InterPro" id="IPR011006">
    <property type="entry name" value="CheY-like_superfamily"/>
</dbReference>
<dbReference type="InterPro" id="IPR036097">
    <property type="entry name" value="HisK_dim/P_sf"/>
</dbReference>
<feature type="domain" description="Histidine kinase" evidence="7">
    <location>
        <begin position="160"/>
        <end position="373"/>
    </location>
</feature>
<dbReference type="InterPro" id="IPR005467">
    <property type="entry name" value="His_kinase_dom"/>
</dbReference>
<dbReference type="EMBL" id="AP014633">
    <property type="protein sequence ID" value="BAP55334.1"/>
    <property type="molecule type" value="Genomic_DNA"/>
</dbReference>
<comment type="catalytic activity">
    <reaction evidence="1">
        <text>ATP + protein L-histidine = ADP + protein N-phospho-L-histidine.</text>
        <dbReference type="EC" id="2.7.13.3"/>
    </reaction>
</comment>
<name>A0A090AEI8_9GAMM</name>
<sequence length="373" mass="41782">MITKQPTTILIVDDVPSNVSVLFDFLTTHDFEVSVAQSGESALQLVDYEIPDLILLDVMMPGMDGLETCQQFKSNPKTQAIPIIFMTALAETIDKIKGFKAGAVDYITKPFQQEEVLARINTHLTIHQLQQQLHEKNSELELQNIELAAKNTELDTFARTVAHDLKNPLQSLVGFADLLLDTLVARIEPEELEYLQYISQSGQKMLEIIDSLLLLARVSQQEIEPTPLNMPEIITQVQQRLAPLIKACQGEIILPADWPIAQGYALWVEEIWVNYLSNGLKYSGQPPHLELGATPHKNKIRFWVRDNGTGLSLPDQAKLFHPFIRLSQNQTQEGHGLGLSIVRRIVERLGGEVGIESQPGQGCLFYFTLPALT</sequence>
<dbReference type="Gene3D" id="1.10.287.130">
    <property type="match status" value="1"/>
</dbReference>
<dbReference type="Gene3D" id="3.30.565.10">
    <property type="entry name" value="Histidine kinase-like ATPase, C-terminal domain"/>
    <property type="match status" value="1"/>
</dbReference>
<evidence type="ECO:0000256" key="6">
    <source>
        <dbReference type="PROSITE-ProRule" id="PRU00169"/>
    </source>
</evidence>
<gene>
    <name evidence="9" type="ORF">THII_1037</name>
</gene>
<feature type="domain" description="Response regulatory" evidence="8">
    <location>
        <begin position="8"/>
        <end position="124"/>
    </location>
</feature>
<evidence type="ECO:0000256" key="2">
    <source>
        <dbReference type="ARBA" id="ARBA00012438"/>
    </source>
</evidence>
<evidence type="ECO:0000259" key="7">
    <source>
        <dbReference type="PROSITE" id="PS50109"/>
    </source>
</evidence>
<dbReference type="GO" id="GO:0000155">
    <property type="term" value="F:phosphorelay sensor kinase activity"/>
    <property type="evidence" value="ECO:0007669"/>
    <property type="project" value="InterPro"/>
</dbReference>
<dbReference type="PRINTS" id="PR00344">
    <property type="entry name" value="BCTRLSENSOR"/>
</dbReference>
<dbReference type="OrthoDB" id="9812260at2"/>
<dbReference type="Pfam" id="PF02518">
    <property type="entry name" value="HATPase_c"/>
    <property type="match status" value="1"/>
</dbReference>
<dbReference type="SUPFAM" id="SSF55874">
    <property type="entry name" value="ATPase domain of HSP90 chaperone/DNA topoisomerase II/histidine kinase"/>
    <property type="match status" value="1"/>
</dbReference>
<dbReference type="InterPro" id="IPR036890">
    <property type="entry name" value="HATPase_C_sf"/>
</dbReference>
<dbReference type="SUPFAM" id="SSF47384">
    <property type="entry name" value="Homodimeric domain of signal transducing histidine kinase"/>
    <property type="match status" value="1"/>
</dbReference>
<evidence type="ECO:0000256" key="5">
    <source>
        <dbReference type="ARBA" id="ARBA00022777"/>
    </source>
</evidence>
<dbReference type="SUPFAM" id="SSF52172">
    <property type="entry name" value="CheY-like"/>
    <property type="match status" value="1"/>
</dbReference>
<dbReference type="EC" id="2.7.13.3" evidence="2"/>
<evidence type="ECO:0000256" key="1">
    <source>
        <dbReference type="ARBA" id="ARBA00000085"/>
    </source>
</evidence>
<keyword evidence="10" id="KW-1185">Reference proteome</keyword>
<dbReference type="PROSITE" id="PS50110">
    <property type="entry name" value="RESPONSE_REGULATORY"/>
    <property type="match status" value="1"/>
</dbReference>
<keyword evidence="3 6" id="KW-0597">Phosphoprotein</keyword>
<dbReference type="HOGENOM" id="CLU_000445_114_72_6"/>
<dbReference type="InterPro" id="IPR003661">
    <property type="entry name" value="HisK_dim/P_dom"/>
</dbReference>
<proteinExistence type="predicted"/>
<dbReference type="CDD" id="cd00082">
    <property type="entry name" value="HisKA"/>
    <property type="match status" value="1"/>
</dbReference>
<evidence type="ECO:0000313" key="10">
    <source>
        <dbReference type="Proteomes" id="UP000031623"/>
    </source>
</evidence>
<dbReference type="SMART" id="SM00448">
    <property type="entry name" value="REC"/>
    <property type="match status" value="1"/>
</dbReference>
<dbReference type="Gene3D" id="6.10.250.690">
    <property type="match status" value="1"/>
</dbReference>
<keyword evidence="4" id="KW-0808">Transferase</keyword>
<evidence type="ECO:0000256" key="3">
    <source>
        <dbReference type="ARBA" id="ARBA00022553"/>
    </source>
</evidence>
<dbReference type="STRING" id="40754.THII_1037"/>
<dbReference type="InterPro" id="IPR001789">
    <property type="entry name" value="Sig_transdc_resp-reg_receiver"/>
</dbReference>
<dbReference type="Pfam" id="PF00072">
    <property type="entry name" value="Response_reg"/>
    <property type="match status" value="1"/>
</dbReference>